<evidence type="ECO:0000313" key="5">
    <source>
        <dbReference type="Proteomes" id="UP000593567"/>
    </source>
</evidence>
<dbReference type="EMBL" id="VXIV02001490">
    <property type="protein sequence ID" value="KAF6032695.1"/>
    <property type="molecule type" value="Genomic_DNA"/>
</dbReference>
<dbReference type="Pfam" id="PF19057">
    <property type="entry name" value="PH_19"/>
    <property type="match status" value="1"/>
</dbReference>
<protein>
    <recommendedName>
        <fullName evidence="3">DH domain-containing protein</fullName>
    </recommendedName>
</protein>
<dbReference type="GO" id="GO:0051496">
    <property type="term" value="P:positive regulation of stress fiber assembly"/>
    <property type="evidence" value="ECO:0007669"/>
    <property type="project" value="TreeGrafter"/>
</dbReference>
<comment type="caution">
    <text evidence="4">The sequence shown here is derived from an EMBL/GenBank/DDBJ whole genome shotgun (WGS) entry which is preliminary data.</text>
</comment>
<dbReference type="Gene3D" id="1.20.900.10">
    <property type="entry name" value="Dbl homology (DH) domain"/>
    <property type="match status" value="1"/>
</dbReference>
<dbReference type="Pfam" id="PF00621">
    <property type="entry name" value="RhoGEF"/>
    <property type="match status" value="1"/>
</dbReference>
<dbReference type="PANTHER" id="PTHR12877:SF7">
    <property type="entry name" value="RHO GUANINE NUCLEOTIDE EXCHANGE FACTOR 10-LIKE PROTEIN"/>
    <property type="match status" value="1"/>
</dbReference>
<dbReference type="Proteomes" id="UP000593567">
    <property type="component" value="Unassembled WGS sequence"/>
</dbReference>
<dbReference type="AlphaFoldDB" id="A0A7J7K3C9"/>
<dbReference type="InterPro" id="IPR000219">
    <property type="entry name" value="DH_dom"/>
</dbReference>
<dbReference type="InterPro" id="IPR036322">
    <property type="entry name" value="WD40_repeat_dom_sf"/>
</dbReference>
<keyword evidence="1" id="KW-0597">Phosphoprotein</keyword>
<evidence type="ECO:0000313" key="4">
    <source>
        <dbReference type="EMBL" id="KAF6032695.1"/>
    </source>
</evidence>
<name>A0A7J7K3C9_BUGNE</name>
<gene>
    <name evidence="4" type="ORF">EB796_009036</name>
</gene>
<evidence type="ECO:0000256" key="1">
    <source>
        <dbReference type="ARBA" id="ARBA00022553"/>
    </source>
</evidence>
<evidence type="ECO:0000256" key="2">
    <source>
        <dbReference type="ARBA" id="ARBA00022658"/>
    </source>
</evidence>
<dbReference type="SUPFAM" id="SSF48065">
    <property type="entry name" value="DBL homology domain (DH-domain)"/>
    <property type="match status" value="1"/>
</dbReference>
<dbReference type="GO" id="GO:0030036">
    <property type="term" value="P:actin cytoskeleton organization"/>
    <property type="evidence" value="ECO:0007669"/>
    <property type="project" value="TreeGrafter"/>
</dbReference>
<proteinExistence type="predicted"/>
<dbReference type="Pfam" id="PF19056">
    <property type="entry name" value="WD40_2"/>
    <property type="match status" value="1"/>
</dbReference>
<sequence>MFGLKCYIALFWQIAKELVLESYSEFINNYMKSNKLIKESLKERNGLEGFIRQQMKKSKELIGPKDQMIKVVQRFPQYILQIKDLIKHTPPDHDDYMKLNIALSKLENVAYQLNEKKRASEEKLAAEVILTKLWGSKHVTESVLLRQDDVVEMVYNSNGKLVYQKGRRLLLFNDMVCLIKIENSGADEKITSKWKCPMKHVEYKENAADSMLRSRVTGNTGTLLIQSGSTQRLGSEIEAVNETAAIVHKELEDLTHDQLLLTKIMSLTSSLTQEYEGLNSDVLAKHLKNVQTSIRLADEQLQMLDSCLISLSYLKNNQRVQTLFHMASPAIKQDWVMDFRAVKLAQNVINHHCWITEEPKRHYPLVVRNVDMNVTSQHTQVTCATPIFLTHSSGGIGLQYLWVCSNNDEHGQVTLLSIHANQPHIIESFEACEGVIDSCLLVPSHIHSALDQLWMSDCKNSVYVHGLRDTEWRSYSRKFSVPARVKVMCCHGEFVYLGLFNGSVLKYSKKKCSSLFMEPQSQQLVEHDEPVSCLLLLEQNKILAACGSTLFILSAIQELKILASVK</sequence>
<dbReference type="InterPro" id="IPR039919">
    <property type="entry name" value="ARHGEF10/ARHGEF17"/>
</dbReference>
<organism evidence="4 5">
    <name type="scientific">Bugula neritina</name>
    <name type="common">Brown bryozoan</name>
    <name type="synonym">Sertularia neritina</name>
    <dbReference type="NCBI Taxonomy" id="10212"/>
    <lineage>
        <taxon>Eukaryota</taxon>
        <taxon>Metazoa</taxon>
        <taxon>Spiralia</taxon>
        <taxon>Lophotrochozoa</taxon>
        <taxon>Bryozoa</taxon>
        <taxon>Gymnolaemata</taxon>
        <taxon>Cheilostomatida</taxon>
        <taxon>Flustrina</taxon>
        <taxon>Buguloidea</taxon>
        <taxon>Bugulidae</taxon>
        <taxon>Bugula</taxon>
    </lineage>
</organism>
<dbReference type="PANTHER" id="PTHR12877">
    <property type="entry name" value="RHO GUANINE NUCLEOTIDE EXCHANGE FACTOR"/>
    <property type="match status" value="1"/>
</dbReference>
<keyword evidence="2" id="KW-0344">Guanine-nucleotide releasing factor</keyword>
<evidence type="ECO:0000259" key="3">
    <source>
        <dbReference type="PROSITE" id="PS50010"/>
    </source>
</evidence>
<dbReference type="OrthoDB" id="28697at2759"/>
<reference evidence="4" key="1">
    <citation type="submission" date="2020-06" db="EMBL/GenBank/DDBJ databases">
        <title>Draft genome of Bugula neritina, a colonial animal packing powerful symbionts and potential medicines.</title>
        <authorList>
            <person name="Rayko M."/>
        </authorList>
    </citation>
    <scope>NUCLEOTIDE SEQUENCE [LARGE SCALE GENOMIC DNA]</scope>
    <source>
        <strain evidence="4">Kwan_BN1</strain>
    </source>
</reference>
<feature type="domain" description="DH" evidence="3">
    <location>
        <begin position="10"/>
        <end position="116"/>
    </location>
</feature>
<keyword evidence="5" id="KW-1185">Reference proteome</keyword>
<dbReference type="GO" id="GO:0005085">
    <property type="term" value="F:guanyl-nucleotide exchange factor activity"/>
    <property type="evidence" value="ECO:0007669"/>
    <property type="project" value="UniProtKB-KW"/>
</dbReference>
<accession>A0A7J7K3C9</accession>
<dbReference type="SUPFAM" id="SSF50978">
    <property type="entry name" value="WD40 repeat-like"/>
    <property type="match status" value="1"/>
</dbReference>
<dbReference type="PROSITE" id="PS50010">
    <property type="entry name" value="DH_2"/>
    <property type="match status" value="1"/>
</dbReference>
<dbReference type="InterPro" id="IPR035899">
    <property type="entry name" value="DBL_dom_sf"/>
</dbReference>